<dbReference type="InterPro" id="IPR050288">
    <property type="entry name" value="Cellulose_deg_GH3"/>
</dbReference>
<evidence type="ECO:0000256" key="4">
    <source>
        <dbReference type="RuleBase" id="RU361161"/>
    </source>
</evidence>
<dbReference type="EMBL" id="JAAITA010000021">
    <property type="protein sequence ID" value="NSJ87022.1"/>
    <property type="molecule type" value="Genomic_DNA"/>
</dbReference>
<dbReference type="Pfam" id="PF00933">
    <property type="entry name" value="Glyco_hydro_3"/>
    <property type="match status" value="1"/>
</dbReference>
<dbReference type="Pfam" id="PF14310">
    <property type="entry name" value="Fn3-like"/>
    <property type="match status" value="1"/>
</dbReference>
<dbReference type="Gene3D" id="3.40.50.1700">
    <property type="entry name" value="Glycoside hydrolase family 3 C-terminal domain"/>
    <property type="match status" value="1"/>
</dbReference>
<dbReference type="PANTHER" id="PTHR42715:SF10">
    <property type="entry name" value="BETA-GLUCOSIDASE"/>
    <property type="match status" value="1"/>
</dbReference>
<feature type="domain" description="Fibronectin type III-like" evidence="5">
    <location>
        <begin position="323"/>
        <end position="399"/>
    </location>
</feature>
<dbReference type="InterPro" id="IPR036962">
    <property type="entry name" value="Glyco_hydro_3_N_sf"/>
</dbReference>
<dbReference type="PRINTS" id="PR00133">
    <property type="entry name" value="GLHYDRLASE3"/>
</dbReference>
<dbReference type="SUPFAM" id="SSF51445">
    <property type="entry name" value="(Trans)glycosidases"/>
    <property type="match status" value="1"/>
</dbReference>
<dbReference type="Gene3D" id="3.20.20.300">
    <property type="entry name" value="Glycoside hydrolase, family 3, N-terminal domain"/>
    <property type="match status" value="1"/>
</dbReference>
<dbReference type="InterPro" id="IPR019800">
    <property type="entry name" value="Glyco_hydro_3_AS"/>
</dbReference>
<dbReference type="InterPro" id="IPR026891">
    <property type="entry name" value="Fn3-like"/>
</dbReference>
<dbReference type="Proteomes" id="UP000822142">
    <property type="component" value="Unassembled WGS sequence"/>
</dbReference>
<evidence type="ECO:0000256" key="3">
    <source>
        <dbReference type="ARBA" id="ARBA00023277"/>
    </source>
</evidence>
<protein>
    <submittedName>
        <fullName evidence="6">Beta-glucosidase</fullName>
    </submittedName>
</protein>
<evidence type="ECO:0000259" key="5">
    <source>
        <dbReference type="SMART" id="SM01217"/>
    </source>
</evidence>
<dbReference type="SMART" id="SM01217">
    <property type="entry name" value="Fn3_like"/>
    <property type="match status" value="1"/>
</dbReference>
<accession>A0ABX2IDW5</accession>
<dbReference type="InterPro" id="IPR001764">
    <property type="entry name" value="Glyco_hydro_3_N"/>
</dbReference>
<comment type="caution">
    <text evidence="6">The sequence shown here is derived from an EMBL/GenBank/DDBJ whole genome shotgun (WGS) entry which is preliminary data.</text>
</comment>
<dbReference type="PANTHER" id="PTHR42715">
    <property type="entry name" value="BETA-GLUCOSIDASE"/>
    <property type="match status" value="1"/>
</dbReference>
<evidence type="ECO:0000313" key="7">
    <source>
        <dbReference type="Proteomes" id="UP000822142"/>
    </source>
</evidence>
<dbReference type="Gene3D" id="2.60.40.10">
    <property type="entry name" value="Immunoglobulins"/>
    <property type="match status" value="1"/>
</dbReference>
<keyword evidence="2 4" id="KW-0378">Hydrolase</keyword>
<evidence type="ECO:0000256" key="2">
    <source>
        <dbReference type="ARBA" id="ARBA00022801"/>
    </source>
</evidence>
<evidence type="ECO:0000256" key="1">
    <source>
        <dbReference type="ARBA" id="ARBA00005336"/>
    </source>
</evidence>
<dbReference type="InterPro" id="IPR036881">
    <property type="entry name" value="Glyco_hydro_3_C_sf"/>
</dbReference>
<comment type="similarity">
    <text evidence="1 4">Belongs to the glycosyl hydrolase 3 family.</text>
</comment>
<dbReference type="InterPro" id="IPR002772">
    <property type="entry name" value="Glyco_hydro_3_C"/>
</dbReference>
<dbReference type="SUPFAM" id="SSF52279">
    <property type="entry name" value="Beta-D-glucan exohydrolase, C-terminal domain"/>
    <property type="match status" value="1"/>
</dbReference>
<reference evidence="6 7" key="1">
    <citation type="journal article" date="2020" name="Cell Host Microbe">
        <title>Functional and Genomic Variation between Human-Derived Isolates of Lachnospiraceae Reveals Inter- and Intra-Species Diversity.</title>
        <authorList>
            <person name="Sorbara M.T."/>
            <person name="Littmann E.R."/>
            <person name="Fontana E."/>
            <person name="Moody T.U."/>
            <person name="Kohout C.E."/>
            <person name="Gjonbalaj M."/>
            <person name="Eaton V."/>
            <person name="Seok R."/>
            <person name="Leiner I.M."/>
            <person name="Pamer E.G."/>
        </authorList>
    </citation>
    <scope>NUCLEOTIDE SEQUENCE [LARGE SCALE GENOMIC DNA]</scope>
    <source>
        <strain evidence="6 7">MSK.15.26</strain>
    </source>
</reference>
<organism evidence="6 7">
    <name type="scientific">Blautia hansenii</name>
    <name type="common">Ruminococcus hansenii</name>
    <dbReference type="NCBI Taxonomy" id="1322"/>
    <lineage>
        <taxon>Bacteria</taxon>
        <taxon>Bacillati</taxon>
        <taxon>Bacillota</taxon>
        <taxon>Clostridia</taxon>
        <taxon>Lachnospirales</taxon>
        <taxon>Lachnospiraceae</taxon>
        <taxon>Blautia</taxon>
    </lineage>
</organism>
<dbReference type="Pfam" id="PF01915">
    <property type="entry name" value="Glyco_hydro_3_C"/>
    <property type="match status" value="1"/>
</dbReference>
<gene>
    <name evidence="6" type="ORF">G5A70_12755</name>
</gene>
<keyword evidence="7" id="KW-1185">Reference proteome</keyword>
<dbReference type="InterPro" id="IPR017853">
    <property type="entry name" value="GH"/>
</dbReference>
<sequence length="918" mass="100964">MECTKMGVPLEGFGDKVRETAAEGMVLLKNEKQMFPLTKEDHVAIFGRCQINYYKSGTGSGGAVHTAYTTNLVEGLRRYKEISLNEELVQIYENWVKENPFDDGGGVWAGEPWYQKEMPVSEEMARKAGETSNKAIVVIGRTAGEDQDNAPVEGSYLLTKEERQLIETVAGCFEKTAVVLNVSNIIDMSWLETIQNKAHVCSVLYTWQGGIEAGNASADVLTGAVTPSGKLPDTIAYDIADYPSTENFGDEERNYYAEDIYVGYRYFETFAPEKVQFPFGFGLSYTEFQTQVTRAKVQGEGKEAVAVIEACVTNTGAVYSGKEVVQVYYEAPQGKLGQPVRQLAAFQKTGLLAPGESQKLTFTIKACQLASYDDSGVTGYKNAYVLEEGTYGFYVGTDVRNAGQVLFAEGKGLKIPSCVVVQSLQEVLAPAEAFQRLRPGRLSEQGIYEKTEEDVPLQSVSLKARIAENLPEEMEITGDRGITFSMVQEEKTSLEAFVAQFTKEQLARIVRGEGMCNPMVTPGTASAFGGTAPSLYRYGIPAACTADGPSGIRMDSGLQATQMPIGTMLAASWNPEMMEELYEWEGKELLRNQIDTLLGPGMNIHRSPLNGRNFEYFSEDPYLTGTCAAAAVRGIGKTGAAATIKHFACNNQEKGRTTADSVVSQRALREIYLKGFEMAVKEGKARSLMTSYNPLNGHWTASNYDLCTTVLRGEWGYEGIVMTDWWAKMNDPVEGGKGDMKNTAAMVRAQNDLYMVVGNGGSQENIYEDNTLEALESGNLSVGELQRCAMNICRFILESPVAKRPLKTPEELEKEAGSFAFVPVKLIPEKEETMRLSIEHTGRYKFFVKLRSGLSQQAQSSCNLLLNGKPVATVQTNGTGNEWNLIKLENIYLEPGDYQAALQDVKAGMEIAWVEVCR</sequence>
<dbReference type="InterPro" id="IPR013783">
    <property type="entry name" value="Ig-like_fold"/>
</dbReference>
<dbReference type="PROSITE" id="PS00775">
    <property type="entry name" value="GLYCOSYL_HYDROL_F3"/>
    <property type="match status" value="1"/>
</dbReference>
<dbReference type="Gene3D" id="2.60.120.260">
    <property type="entry name" value="Galactose-binding domain-like"/>
    <property type="match status" value="1"/>
</dbReference>
<keyword evidence="3" id="KW-0119">Carbohydrate metabolism</keyword>
<proteinExistence type="inferred from homology"/>
<name>A0ABX2IDW5_BLAHA</name>
<dbReference type="RefSeq" id="WP_173749977.1">
    <property type="nucleotide sequence ID" value="NZ_JAAITA010000021.1"/>
</dbReference>
<evidence type="ECO:0000313" key="6">
    <source>
        <dbReference type="EMBL" id="NSJ87022.1"/>
    </source>
</evidence>
<keyword evidence="4" id="KW-0326">Glycosidase</keyword>